<name>A0A2S2QQD0_9HEMI</name>
<sequence length="159" mass="18159">MNYPVSKSTKRRRFLEEIEFIGDIVDQQTSSFRDQRGVQLENIQTTDIEYIGINCTSNKAEDINKLPFVSFFDSNITSINESELQLISDSDTDDDNTSIQFPFFNDDKKQILNSLSQWAVTNNITNIALSSLLKCLKSHKCFNNFPSDARTILKSNSNN</sequence>
<accession>A0A2S2QQD0</accession>
<dbReference type="AlphaFoldDB" id="A0A2S2QQD0"/>
<evidence type="ECO:0000313" key="1">
    <source>
        <dbReference type="EMBL" id="MBY79332.1"/>
    </source>
</evidence>
<reference evidence="1" key="1">
    <citation type="submission" date="2018-04" db="EMBL/GenBank/DDBJ databases">
        <title>Transcriptome assembly of Sipha flava.</title>
        <authorList>
            <person name="Scully E.D."/>
            <person name="Geib S.M."/>
            <person name="Palmer N.A."/>
            <person name="Koch K."/>
            <person name="Bradshaw J."/>
            <person name="Heng-Moss T."/>
            <person name="Sarath G."/>
        </authorList>
    </citation>
    <scope>NUCLEOTIDE SEQUENCE</scope>
</reference>
<gene>
    <name evidence="1" type="ORF">g.183991</name>
</gene>
<proteinExistence type="predicted"/>
<protein>
    <submittedName>
        <fullName evidence="1">Uncharacterized protein</fullName>
    </submittedName>
</protein>
<dbReference type="EMBL" id="GGMS01010129">
    <property type="protein sequence ID" value="MBY79332.1"/>
    <property type="molecule type" value="Transcribed_RNA"/>
</dbReference>
<organism evidence="1">
    <name type="scientific">Sipha flava</name>
    <name type="common">yellow sugarcane aphid</name>
    <dbReference type="NCBI Taxonomy" id="143950"/>
    <lineage>
        <taxon>Eukaryota</taxon>
        <taxon>Metazoa</taxon>
        <taxon>Ecdysozoa</taxon>
        <taxon>Arthropoda</taxon>
        <taxon>Hexapoda</taxon>
        <taxon>Insecta</taxon>
        <taxon>Pterygota</taxon>
        <taxon>Neoptera</taxon>
        <taxon>Paraneoptera</taxon>
        <taxon>Hemiptera</taxon>
        <taxon>Sternorrhyncha</taxon>
        <taxon>Aphidomorpha</taxon>
        <taxon>Aphidoidea</taxon>
        <taxon>Aphididae</taxon>
        <taxon>Sipha</taxon>
    </lineage>
</organism>